<keyword evidence="1" id="KW-1133">Transmembrane helix</keyword>
<dbReference type="InterPro" id="IPR007038">
    <property type="entry name" value="HupE_UreJ"/>
</dbReference>
<keyword evidence="3" id="KW-1185">Reference proteome</keyword>
<dbReference type="Pfam" id="PF04955">
    <property type="entry name" value="HupE_UreJ"/>
    <property type="match status" value="1"/>
</dbReference>
<feature type="transmembrane region" description="Helical" evidence="1">
    <location>
        <begin position="115"/>
        <end position="132"/>
    </location>
</feature>
<feature type="transmembrane region" description="Helical" evidence="1">
    <location>
        <begin position="144"/>
        <end position="170"/>
    </location>
</feature>
<feature type="transmembrane region" description="Helical" evidence="1">
    <location>
        <begin position="91"/>
        <end position="108"/>
    </location>
</feature>
<keyword evidence="1" id="KW-0812">Transmembrane</keyword>
<feature type="transmembrane region" description="Helical" evidence="1">
    <location>
        <begin position="34"/>
        <end position="56"/>
    </location>
</feature>
<name>A1SAP1_SHEAM</name>
<gene>
    <name evidence="2" type="ordered locus">Sama_3245</name>
</gene>
<sequence length="195" mass="20772">MLRPKVIFSLVFVILTMVAWPAAAHDIYANGGFLAGAIHPFLGLDHLLTIFAASLIGMQLGGRARVSVPLAFLLFFIFGDIIGLLQVPMPWVEPGIALSGILLGLALLMGRDVPLSFAQALVGIFALFHGHAHGTEIPMGANPVWYTLGISVGTVAIMLFGGAVAWYLSLIDQPKPLLRGLGGIITSLGLLLWFF</sequence>
<evidence type="ECO:0000313" key="2">
    <source>
        <dbReference type="EMBL" id="ABM01448.1"/>
    </source>
</evidence>
<dbReference type="eggNOG" id="COG2370">
    <property type="taxonomic scope" value="Bacteria"/>
</dbReference>
<organism evidence="2 3">
    <name type="scientific">Shewanella amazonensis (strain ATCC BAA-1098 / SB2B)</name>
    <dbReference type="NCBI Taxonomy" id="326297"/>
    <lineage>
        <taxon>Bacteria</taxon>
        <taxon>Pseudomonadati</taxon>
        <taxon>Pseudomonadota</taxon>
        <taxon>Gammaproteobacteria</taxon>
        <taxon>Alteromonadales</taxon>
        <taxon>Shewanellaceae</taxon>
        <taxon>Shewanella</taxon>
    </lineage>
</organism>
<dbReference type="Proteomes" id="UP000009175">
    <property type="component" value="Chromosome"/>
</dbReference>
<dbReference type="HOGENOM" id="CLU_088877_0_1_6"/>
<dbReference type="EMBL" id="CP000507">
    <property type="protein sequence ID" value="ABM01448.1"/>
    <property type="molecule type" value="Genomic_DNA"/>
</dbReference>
<evidence type="ECO:0000256" key="1">
    <source>
        <dbReference type="SAM" id="Phobius"/>
    </source>
</evidence>
<dbReference type="RefSeq" id="WP_011761352.1">
    <property type="nucleotide sequence ID" value="NC_008700.1"/>
</dbReference>
<dbReference type="PIRSF" id="PIRSF016919">
    <property type="entry name" value="HupE_UreJ"/>
    <property type="match status" value="1"/>
</dbReference>
<feature type="transmembrane region" description="Helical" evidence="1">
    <location>
        <begin position="68"/>
        <end position="85"/>
    </location>
</feature>
<feature type="transmembrane region" description="Helical" evidence="1">
    <location>
        <begin position="177"/>
        <end position="194"/>
    </location>
</feature>
<accession>A1SAP1</accession>
<evidence type="ECO:0000313" key="3">
    <source>
        <dbReference type="Proteomes" id="UP000009175"/>
    </source>
</evidence>
<reference evidence="2 3" key="1">
    <citation type="submission" date="2006-12" db="EMBL/GenBank/DDBJ databases">
        <title>Complete sequence of Shewanella amazonensis SB2B.</title>
        <authorList>
            <consortium name="US DOE Joint Genome Institute"/>
            <person name="Copeland A."/>
            <person name="Lucas S."/>
            <person name="Lapidus A."/>
            <person name="Barry K."/>
            <person name="Detter J.C."/>
            <person name="Glavina del Rio T."/>
            <person name="Hammon N."/>
            <person name="Israni S."/>
            <person name="Dalin E."/>
            <person name="Tice H."/>
            <person name="Pitluck S."/>
            <person name="Munk A.C."/>
            <person name="Brettin T."/>
            <person name="Bruce D."/>
            <person name="Han C."/>
            <person name="Tapia R."/>
            <person name="Gilna P."/>
            <person name="Schmutz J."/>
            <person name="Larimer F."/>
            <person name="Land M."/>
            <person name="Hauser L."/>
            <person name="Kyrpides N."/>
            <person name="Mikhailova N."/>
            <person name="Fredrickson J."/>
            <person name="Richardson P."/>
        </authorList>
    </citation>
    <scope>NUCLEOTIDE SEQUENCE [LARGE SCALE GENOMIC DNA]</scope>
    <source>
        <strain evidence="3">ATCC BAA-1098 / SB2B</strain>
    </source>
</reference>
<dbReference type="STRING" id="326297.Sama_3245"/>
<dbReference type="KEGG" id="saz:Sama_3245"/>
<dbReference type="AlphaFoldDB" id="A1SAP1"/>
<keyword evidence="1" id="KW-0472">Membrane</keyword>
<dbReference type="OrthoDB" id="9808192at2"/>
<proteinExistence type="predicted"/>
<protein>
    <submittedName>
        <fullName evidence="2">Urease accessory protein UreJ</fullName>
    </submittedName>
</protein>